<proteinExistence type="inferred from homology"/>
<dbReference type="SUPFAM" id="SSF52743">
    <property type="entry name" value="Subtilisin-like"/>
    <property type="match status" value="1"/>
</dbReference>
<accession>B9SC86</accession>
<dbReference type="GO" id="GO:0005576">
    <property type="term" value="C:extracellular region"/>
    <property type="evidence" value="ECO:0007669"/>
    <property type="project" value="UniProtKB-SubCell"/>
</dbReference>
<dbReference type="InParanoid" id="B9SC86"/>
<dbReference type="GO" id="GO:0006508">
    <property type="term" value="P:proteolysis"/>
    <property type="evidence" value="ECO:0007669"/>
    <property type="project" value="InterPro"/>
</dbReference>
<dbReference type="InterPro" id="IPR045051">
    <property type="entry name" value="SBT"/>
</dbReference>
<keyword evidence="3" id="KW-0732">Signal</keyword>
<comment type="similarity">
    <text evidence="2">Belongs to the peptidase S8 family.</text>
</comment>
<keyword evidence="5" id="KW-1185">Reference proteome</keyword>
<sequence length="113" mass="12922">MLEKRYLAATPHAAAAAAFVTKIHPDWGPATIRNGILFHIDPYMSLNSGCIYDATADDYIKLLRAMNYKKKQMQIITRPNHNYVNKSLDLNYPSSFAYFTANYSDKGKIMHEF</sequence>
<protein>
    <submittedName>
        <fullName evidence="4">Uncharacterized protein</fullName>
    </submittedName>
</protein>
<dbReference type="AlphaFoldDB" id="B9SC86"/>
<evidence type="ECO:0000256" key="2">
    <source>
        <dbReference type="ARBA" id="ARBA00011073"/>
    </source>
</evidence>
<reference evidence="5" key="1">
    <citation type="journal article" date="2010" name="Nat. Biotechnol.">
        <title>Draft genome sequence of the oilseed species Ricinus communis.</title>
        <authorList>
            <person name="Chan A.P."/>
            <person name="Crabtree J."/>
            <person name="Zhao Q."/>
            <person name="Lorenzi H."/>
            <person name="Orvis J."/>
            <person name="Puiu D."/>
            <person name="Melake-Berhan A."/>
            <person name="Jones K.M."/>
            <person name="Redman J."/>
            <person name="Chen G."/>
            <person name="Cahoon E.B."/>
            <person name="Gedil M."/>
            <person name="Stanke M."/>
            <person name="Haas B.J."/>
            <person name="Wortman J.R."/>
            <person name="Fraser-Liggett C.M."/>
            <person name="Ravel J."/>
            <person name="Rabinowicz P.D."/>
        </authorList>
    </citation>
    <scope>NUCLEOTIDE SEQUENCE [LARGE SCALE GENOMIC DNA]</scope>
    <source>
        <strain evidence="5">cv. Hale</strain>
    </source>
</reference>
<comment type="subcellular location">
    <subcellularLocation>
        <location evidence="1">Secreted</location>
    </subcellularLocation>
</comment>
<dbReference type="InterPro" id="IPR036852">
    <property type="entry name" value="Peptidase_S8/S53_dom_sf"/>
</dbReference>
<evidence type="ECO:0000313" key="4">
    <source>
        <dbReference type="EMBL" id="EEF38800.1"/>
    </source>
</evidence>
<dbReference type="GO" id="GO:0004252">
    <property type="term" value="F:serine-type endopeptidase activity"/>
    <property type="evidence" value="ECO:0007669"/>
    <property type="project" value="InterPro"/>
</dbReference>
<organism evidence="4 5">
    <name type="scientific">Ricinus communis</name>
    <name type="common">Castor bean</name>
    <dbReference type="NCBI Taxonomy" id="3988"/>
    <lineage>
        <taxon>Eukaryota</taxon>
        <taxon>Viridiplantae</taxon>
        <taxon>Streptophyta</taxon>
        <taxon>Embryophyta</taxon>
        <taxon>Tracheophyta</taxon>
        <taxon>Spermatophyta</taxon>
        <taxon>Magnoliopsida</taxon>
        <taxon>eudicotyledons</taxon>
        <taxon>Gunneridae</taxon>
        <taxon>Pentapetalae</taxon>
        <taxon>rosids</taxon>
        <taxon>fabids</taxon>
        <taxon>Malpighiales</taxon>
        <taxon>Euphorbiaceae</taxon>
        <taxon>Acalyphoideae</taxon>
        <taxon>Acalypheae</taxon>
        <taxon>Ricinus</taxon>
    </lineage>
</organism>
<evidence type="ECO:0000256" key="1">
    <source>
        <dbReference type="ARBA" id="ARBA00004613"/>
    </source>
</evidence>
<evidence type="ECO:0000313" key="5">
    <source>
        <dbReference type="Proteomes" id="UP000008311"/>
    </source>
</evidence>
<gene>
    <name evidence="4" type="ORF">RCOM_1409710</name>
</gene>
<dbReference type="PANTHER" id="PTHR10795">
    <property type="entry name" value="PROPROTEIN CONVERTASE SUBTILISIN/KEXIN"/>
    <property type="match status" value="1"/>
</dbReference>
<name>B9SC86_RICCO</name>
<dbReference type="Proteomes" id="UP000008311">
    <property type="component" value="Unassembled WGS sequence"/>
</dbReference>
<evidence type="ECO:0000256" key="3">
    <source>
        <dbReference type="ARBA" id="ARBA00022729"/>
    </source>
</evidence>
<dbReference type="EMBL" id="EQ973919">
    <property type="protein sequence ID" value="EEF38800.1"/>
    <property type="molecule type" value="Genomic_DNA"/>
</dbReference>
<dbReference type="STRING" id="3988.B9SC86"/>